<keyword evidence="1" id="KW-0812">Transmembrane</keyword>
<evidence type="ECO:0000313" key="3">
    <source>
        <dbReference type="EMBL" id="SMP80770.1"/>
    </source>
</evidence>
<feature type="domain" description="DUF1559" evidence="2">
    <location>
        <begin position="67"/>
        <end position="136"/>
    </location>
</feature>
<comment type="caution">
    <text evidence="3">The sequence shown here is derived from an EMBL/GenBank/DDBJ whole genome shotgun (WGS) entry which is preliminary data.</text>
</comment>
<keyword evidence="1" id="KW-0472">Membrane</keyword>
<dbReference type="PANTHER" id="PTHR30093:SF2">
    <property type="entry name" value="TYPE II SECRETION SYSTEM PROTEIN H"/>
    <property type="match status" value="1"/>
</dbReference>
<keyword evidence="4" id="KW-1185">Reference proteome</keyword>
<dbReference type="InterPro" id="IPR045584">
    <property type="entry name" value="Pilin-like"/>
</dbReference>
<proteinExistence type="predicted"/>
<dbReference type="InterPro" id="IPR011453">
    <property type="entry name" value="DUF1559"/>
</dbReference>
<protein>
    <recommendedName>
        <fullName evidence="2">DUF1559 domain-containing protein</fullName>
    </recommendedName>
</protein>
<reference evidence="3 4" key="1">
    <citation type="submission" date="2017-05" db="EMBL/GenBank/DDBJ databases">
        <authorList>
            <person name="Varghese N."/>
            <person name="Submissions S."/>
        </authorList>
    </citation>
    <scope>NUCLEOTIDE SEQUENCE [LARGE SCALE GENOMIC DNA]</scope>
    <source>
        <strain evidence="3 4">DSM 25457</strain>
    </source>
</reference>
<accession>A0ABY1QUW5</accession>
<feature type="transmembrane region" description="Helical" evidence="1">
    <location>
        <begin position="39"/>
        <end position="59"/>
    </location>
</feature>
<evidence type="ECO:0000313" key="4">
    <source>
        <dbReference type="Proteomes" id="UP001158067"/>
    </source>
</evidence>
<evidence type="ECO:0000259" key="2">
    <source>
        <dbReference type="Pfam" id="PF07596"/>
    </source>
</evidence>
<dbReference type="SUPFAM" id="SSF54523">
    <property type="entry name" value="Pili subunits"/>
    <property type="match status" value="1"/>
</dbReference>
<name>A0ABY1QUW5_9BACT</name>
<dbReference type="EMBL" id="FXUG01000062">
    <property type="protein sequence ID" value="SMP80770.1"/>
    <property type="molecule type" value="Genomic_DNA"/>
</dbReference>
<sequence length="284" mass="31378">MDATERWWCPLWPSLQVPRHRPLILNVIRLRSTGLRRKTLYAAIGLLCVTCLTVVAFAVRNAANRAAEMSCSNNMRQVGLAFANYHAAYNRYPSPDFGGHSWRVRTLPFMQSSPVYSEYRFDETWDSDANLSLDVRPLEAKGGNMVVFAGPYGPPCGTDAIHAPAYLMIVGDHAFGATQRFRDETEITDGLDCTIAAAETSSVNQHWLSSQDFDLATMSMRVNDGDHSISSNHPSGPAVLFCDWMVFRLNPMIDPDTLHALLTVDGGEPISRDGLVASGMLILP</sequence>
<dbReference type="PANTHER" id="PTHR30093">
    <property type="entry name" value="GENERAL SECRETION PATHWAY PROTEIN G"/>
    <property type="match status" value="1"/>
</dbReference>
<gene>
    <name evidence="3" type="ORF">SAMN06265222_1621</name>
</gene>
<dbReference type="Pfam" id="PF07596">
    <property type="entry name" value="SBP_bac_10"/>
    <property type="match status" value="1"/>
</dbReference>
<organism evidence="3 4">
    <name type="scientific">Neorhodopirellula lusitana</name>
    <dbReference type="NCBI Taxonomy" id="445327"/>
    <lineage>
        <taxon>Bacteria</taxon>
        <taxon>Pseudomonadati</taxon>
        <taxon>Planctomycetota</taxon>
        <taxon>Planctomycetia</taxon>
        <taxon>Pirellulales</taxon>
        <taxon>Pirellulaceae</taxon>
        <taxon>Neorhodopirellula</taxon>
    </lineage>
</organism>
<evidence type="ECO:0000256" key="1">
    <source>
        <dbReference type="SAM" id="Phobius"/>
    </source>
</evidence>
<keyword evidence="1" id="KW-1133">Transmembrane helix</keyword>
<dbReference type="Proteomes" id="UP001158067">
    <property type="component" value="Unassembled WGS sequence"/>
</dbReference>